<dbReference type="Proteomes" id="UP001231109">
    <property type="component" value="Unassembled WGS sequence"/>
</dbReference>
<reference evidence="3 4" key="1">
    <citation type="submission" date="2022-11" db="EMBL/GenBank/DDBJ databases">
        <title>Viruses from the air-sea interface of a natural surface slick.</title>
        <authorList>
            <person name="Rahlff J."/>
            <person name="Holmfeldt K."/>
        </authorList>
    </citation>
    <scope>NUCLEOTIDE SEQUENCE [LARGE SCALE GENOMIC DNA]</scope>
    <source>
        <strain evidence="3 4">SMS4</strain>
    </source>
</reference>
<protein>
    <submittedName>
        <fullName evidence="3">Efflux transporter outer membrane subunit</fullName>
    </submittedName>
</protein>
<comment type="subcellular location">
    <subcellularLocation>
        <location evidence="2">Cell outer membrane</location>
        <topology evidence="2">Lipid-anchor</topology>
    </subcellularLocation>
</comment>
<dbReference type="Gene3D" id="1.20.1600.10">
    <property type="entry name" value="Outer membrane efflux proteins (OEP)"/>
    <property type="match status" value="1"/>
</dbReference>
<evidence type="ECO:0000313" key="3">
    <source>
        <dbReference type="EMBL" id="MDP5137461.1"/>
    </source>
</evidence>
<gene>
    <name evidence="3" type="ORF">ORJ04_16010</name>
</gene>
<dbReference type="PANTHER" id="PTHR30203">
    <property type="entry name" value="OUTER MEMBRANE CATION EFFLUX PROTEIN"/>
    <property type="match status" value="1"/>
</dbReference>
<dbReference type="InterPro" id="IPR003423">
    <property type="entry name" value="OMP_efflux"/>
</dbReference>
<dbReference type="Gene3D" id="2.20.200.10">
    <property type="entry name" value="Outer membrane efflux proteins (OEP)"/>
    <property type="match status" value="1"/>
</dbReference>
<keyword evidence="2" id="KW-0449">Lipoprotein</keyword>
<dbReference type="SUPFAM" id="SSF56954">
    <property type="entry name" value="Outer membrane efflux proteins (OEP)"/>
    <property type="match status" value="1"/>
</dbReference>
<dbReference type="NCBIfam" id="TIGR01845">
    <property type="entry name" value="outer_NodT"/>
    <property type="match status" value="1"/>
</dbReference>
<sequence length="482" mass="52614">MNIQMLCAKRYAFALISAILSGCSLVPAADPPEIIQEIRNVGQYQGAETATNNTTTESRYWWRSIGGNELDQYVSILMLNSISLKESRLRAQQANQAARVAFGQRLPSVNLITDISSSRRQDLTGEYATSQNYAAALSVDFNTDIFGGLRSFERAAKLNAIASELSVITNEQREISVLVKNWISAATLQRRLQLAIKIADSYQATYQLTKKRYEAGSNNVSATDVQIALQNFETAMIDIPALETDLTQQLLSIDEQLSYLPGTVQQTFAGDFSAVADDFIPLGIPATLLRARPDVAIAELNYLAALQDVGAARASLYPSLSLSASLTFQADNPSDVFDWDRHVASLANSLLAPIFQGGRLKAQLKFEEAKAEELAHSFGKAALAAVTDVEVTLAEIKGLQAQLVRLKTAGDTAKLSNELVQGRYNQGLSSILTVLETQRSYNATQQNILLTEQAIANARVDLFYSLGGNWADQASPSITEWK</sequence>
<proteinExistence type="inferred from homology"/>
<feature type="chain" id="PRO_5044983393" evidence="2">
    <location>
        <begin position="29"/>
        <end position="482"/>
    </location>
</feature>
<keyword evidence="2" id="KW-0472">Membrane</keyword>
<evidence type="ECO:0000313" key="4">
    <source>
        <dbReference type="Proteomes" id="UP001231109"/>
    </source>
</evidence>
<accession>A0ABT9I3B0</accession>
<evidence type="ECO:0000256" key="1">
    <source>
        <dbReference type="ARBA" id="ARBA00007613"/>
    </source>
</evidence>
<dbReference type="PANTHER" id="PTHR30203:SF30">
    <property type="entry name" value="OUTER MEMBRANE PROTEIN-RELATED"/>
    <property type="match status" value="1"/>
</dbReference>
<dbReference type="Pfam" id="PF02321">
    <property type="entry name" value="OEP"/>
    <property type="match status" value="2"/>
</dbReference>
<comment type="similarity">
    <text evidence="1 2">Belongs to the outer membrane factor (OMF) (TC 1.B.17) family.</text>
</comment>
<evidence type="ECO:0000256" key="2">
    <source>
        <dbReference type="RuleBase" id="RU362097"/>
    </source>
</evidence>
<dbReference type="EMBL" id="JAPJDZ010000050">
    <property type="protein sequence ID" value="MDP5137461.1"/>
    <property type="molecule type" value="Genomic_DNA"/>
</dbReference>
<comment type="caution">
    <text evidence="3">The sequence shown here is derived from an EMBL/GenBank/DDBJ whole genome shotgun (WGS) entry which is preliminary data.</text>
</comment>
<keyword evidence="2" id="KW-0732">Signal</keyword>
<name>A0ABT9I3B0_9GAMM</name>
<dbReference type="RefSeq" id="WP_305976795.1">
    <property type="nucleotide sequence ID" value="NZ_JAPJDZ010000050.1"/>
</dbReference>
<keyword evidence="2" id="KW-0564">Palmitate</keyword>
<keyword evidence="2" id="KW-0812">Transmembrane</keyword>
<keyword evidence="4" id="KW-1185">Reference proteome</keyword>
<feature type="signal peptide" evidence="2">
    <location>
        <begin position="1"/>
        <end position="28"/>
    </location>
</feature>
<keyword evidence="2" id="KW-1134">Transmembrane beta strand</keyword>
<organism evidence="3 4">
    <name type="scientific">Rheinheimera baltica</name>
    <dbReference type="NCBI Taxonomy" id="67576"/>
    <lineage>
        <taxon>Bacteria</taxon>
        <taxon>Pseudomonadati</taxon>
        <taxon>Pseudomonadota</taxon>
        <taxon>Gammaproteobacteria</taxon>
        <taxon>Chromatiales</taxon>
        <taxon>Chromatiaceae</taxon>
        <taxon>Rheinheimera</taxon>
    </lineage>
</organism>
<dbReference type="InterPro" id="IPR010131">
    <property type="entry name" value="MdtP/NodT-like"/>
</dbReference>